<feature type="region of interest" description="Disordered" evidence="2">
    <location>
        <begin position="126"/>
        <end position="177"/>
    </location>
</feature>
<feature type="compositionally biased region" description="Low complexity" evidence="2">
    <location>
        <begin position="253"/>
        <end position="269"/>
    </location>
</feature>
<feature type="region of interest" description="Disordered" evidence="2">
    <location>
        <begin position="247"/>
        <end position="297"/>
    </location>
</feature>
<evidence type="ECO:0008006" key="5">
    <source>
        <dbReference type="Google" id="ProtNLM"/>
    </source>
</evidence>
<dbReference type="GO" id="GO:0051225">
    <property type="term" value="P:spindle assembly"/>
    <property type="evidence" value="ECO:0007669"/>
    <property type="project" value="TreeGrafter"/>
</dbReference>
<feature type="compositionally biased region" description="Polar residues" evidence="2">
    <location>
        <begin position="30"/>
        <end position="49"/>
    </location>
</feature>
<sequence length="556" mass="61224">MNMKSEHERIIPFDQSPKFRRKKSREVSSRFLSPTSSTDSGIPSPSKTLSPIKKNGTKQLNVEDNGIIHGLRWPSSSSSKKSSGTGTLADHLGNERLKDFMKNDDKSGTGPQFLNRQRSCTEFSRFDKEKDNNLKENRPIGGSMRFTGKLRFPGKSSSSSSSTIVSGRHSVDETALSQISSRRISDSFADTLSSDSECSDIFSGSEVRKKKSSFSSSALSYLSSTASSRRSGVGVGVEVEVSSRYLQDRRSSYDSNSSTNSPNINNLPPKNGVKRTNSLTSQWASSPGRSGSPPILVDTKGKPITSFSSLRPSNSLKAKGGVGNLFNLGLDLFKSKKSSTNCSSPPLGHGSGENSHQLRLLHNRLIQWQYVNARADVVNQSKTTQVENNLLNTSGTISRLQSSMLQMHTQFENEKLELKLNTILESQLRPLEAWGDFERQHLSAVSETKDCLHSVVCRVPLIDGAKMNPQLASIALRRPSDLTASIQTMLTDLTPMAQETGSSLSELADVVSQEKSFLEECFELLEIVSTLEVKERSLKCSLVQLKSQQQERRLQE</sequence>
<dbReference type="EMBL" id="JACGCM010000999">
    <property type="protein sequence ID" value="KAF6163276.1"/>
    <property type="molecule type" value="Genomic_DNA"/>
</dbReference>
<evidence type="ECO:0000313" key="4">
    <source>
        <dbReference type="Proteomes" id="UP000541444"/>
    </source>
</evidence>
<reference evidence="3 4" key="1">
    <citation type="journal article" date="2020" name="IScience">
        <title>Genome Sequencing of the Endangered Kingdonia uniflora (Circaeasteraceae, Ranunculales) Reveals Potential Mechanisms of Evolutionary Specialization.</title>
        <authorList>
            <person name="Sun Y."/>
            <person name="Deng T."/>
            <person name="Zhang A."/>
            <person name="Moore M.J."/>
            <person name="Landis J.B."/>
            <person name="Lin N."/>
            <person name="Zhang H."/>
            <person name="Zhang X."/>
            <person name="Huang J."/>
            <person name="Zhang X."/>
            <person name="Sun H."/>
            <person name="Wang H."/>
        </authorList>
    </citation>
    <scope>NUCLEOTIDE SEQUENCE [LARGE SCALE GENOMIC DNA]</scope>
    <source>
        <strain evidence="3">TB1705</strain>
        <tissue evidence="3">Leaf</tissue>
    </source>
</reference>
<dbReference type="PANTHER" id="PTHR31807">
    <property type="entry name" value="AUGMIN FAMILY MEMBER"/>
    <property type="match status" value="1"/>
</dbReference>
<name>A0A7J7N816_9MAGN</name>
<keyword evidence="4" id="KW-1185">Reference proteome</keyword>
<protein>
    <recommendedName>
        <fullName evidence="5">QWRF motif-containing protein 3</fullName>
    </recommendedName>
</protein>
<dbReference type="GO" id="GO:0008017">
    <property type="term" value="F:microtubule binding"/>
    <property type="evidence" value="ECO:0007669"/>
    <property type="project" value="TreeGrafter"/>
</dbReference>
<evidence type="ECO:0000256" key="2">
    <source>
        <dbReference type="SAM" id="MobiDB-lite"/>
    </source>
</evidence>
<comment type="similarity">
    <text evidence="1">Belongs to the QWRF family.</text>
</comment>
<feature type="region of interest" description="Disordered" evidence="2">
    <location>
        <begin position="1"/>
        <end position="94"/>
    </location>
</feature>
<gene>
    <name evidence="3" type="ORF">GIB67_025140</name>
</gene>
<evidence type="ECO:0000313" key="3">
    <source>
        <dbReference type="EMBL" id="KAF6163276.1"/>
    </source>
</evidence>
<dbReference type="GO" id="GO:0005880">
    <property type="term" value="C:nuclear microtubule"/>
    <property type="evidence" value="ECO:0007669"/>
    <property type="project" value="TreeGrafter"/>
</dbReference>
<dbReference type="PANTHER" id="PTHR31807:SF31">
    <property type="entry name" value="QWRF MOTIF PROTEIN (DUF566)-RELATED"/>
    <property type="match status" value="1"/>
</dbReference>
<comment type="caution">
    <text evidence="3">The sequence shown here is derived from an EMBL/GenBank/DDBJ whole genome shotgun (WGS) entry which is preliminary data.</text>
</comment>
<organism evidence="3 4">
    <name type="scientific">Kingdonia uniflora</name>
    <dbReference type="NCBI Taxonomy" id="39325"/>
    <lineage>
        <taxon>Eukaryota</taxon>
        <taxon>Viridiplantae</taxon>
        <taxon>Streptophyta</taxon>
        <taxon>Embryophyta</taxon>
        <taxon>Tracheophyta</taxon>
        <taxon>Spermatophyta</taxon>
        <taxon>Magnoliopsida</taxon>
        <taxon>Ranunculales</taxon>
        <taxon>Circaeasteraceae</taxon>
        <taxon>Kingdonia</taxon>
    </lineage>
</organism>
<dbReference type="AlphaFoldDB" id="A0A7J7N816"/>
<dbReference type="GO" id="GO:0005737">
    <property type="term" value="C:cytoplasm"/>
    <property type="evidence" value="ECO:0007669"/>
    <property type="project" value="TreeGrafter"/>
</dbReference>
<dbReference type="Pfam" id="PF04484">
    <property type="entry name" value="QWRF"/>
    <property type="match status" value="1"/>
</dbReference>
<feature type="compositionally biased region" description="Basic and acidic residues" evidence="2">
    <location>
        <begin position="126"/>
        <end position="138"/>
    </location>
</feature>
<dbReference type="Proteomes" id="UP000541444">
    <property type="component" value="Unassembled WGS sequence"/>
</dbReference>
<feature type="non-terminal residue" evidence="3">
    <location>
        <position position="1"/>
    </location>
</feature>
<accession>A0A7J7N816</accession>
<feature type="compositionally biased region" description="Basic and acidic residues" evidence="2">
    <location>
        <begin position="1"/>
        <end position="11"/>
    </location>
</feature>
<dbReference type="InterPro" id="IPR007573">
    <property type="entry name" value="QWRF"/>
</dbReference>
<proteinExistence type="inferred from homology"/>
<dbReference type="OrthoDB" id="774923at2759"/>
<feature type="compositionally biased region" description="Polar residues" evidence="2">
    <location>
        <begin position="274"/>
        <end position="289"/>
    </location>
</feature>
<evidence type="ECO:0000256" key="1">
    <source>
        <dbReference type="ARBA" id="ARBA00010016"/>
    </source>
</evidence>